<feature type="domain" description="Putative collagen-binding" evidence="2">
    <location>
        <begin position="415"/>
        <end position="509"/>
    </location>
</feature>
<feature type="chain" id="PRO_5045634797" description="DUF4038 domain-containing protein" evidence="1">
    <location>
        <begin position="21"/>
        <end position="512"/>
    </location>
</feature>
<protein>
    <recommendedName>
        <fullName evidence="6">DUF4038 domain-containing protein</fullName>
    </recommendedName>
</protein>
<evidence type="ECO:0000313" key="4">
    <source>
        <dbReference type="EMBL" id="KAL2819451.1"/>
    </source>
</evidence>
<feature type="signal peptide" evidence="1">
    <location>
        <begin position="1"/>
        <end position="20"/>
    </location>
</feature>
<evidence type="ECO:0000256" key="1">
    <source>
        <dbReference type="SAM" id="SignalP"/>
    </source>
</evidence>
<comment type="caution">
    <text evidence="4">The sequence shown here is derived from an EMBL/GenBank/DDBJ whole genome shotgun (WGS) entry which is preliminary data.</text>
</comment>
<dbReference type="PANTHER" id="PTHR37836">
    <property type="entry name" value="LMO1036 PROTEIN"/>
    <property type="match status" value="1"/>
</dbReference>
<sequence length="512" mass="57345">MLKATFLYTTLLYLLRATVAWEVPSEYAITPSPNGRFLQQLDGTPFFWQADTAWLLFHRLNYSDAETYLSDRASKGFTVVLAVAFTQAGIDSPNRNGDLPFIDEDPRRPNEAYWEYVDSVVELAWSKGIRICMVPTWGKYVHDSENRGGVINSTTAFPFGRFLGERYPYLPKTLTGDTNPYWQNKTAVKYDYSIGGAPPEYEVTDWSSIYDDLAHGIVAGERQTIALSSSGRKPSSQWWPLMTIHPTNQWFTGGPLALAHSFFGDREWLTLDASQSGHADFPPNPPIPWWNCRRGWEPVELMYAAGSKRGARVRPVIDNEPHYENRYNNGNKTQFYWKADDVRIGSWQAVFSGAAGVTYGANAIQQCVIPGLFKNDGSGPSDHWLSDLSLPGSSQIQFIQKVVLDRGTTTYTTRVPAQDIITGDAGTDDERVTATRDSRGSWIMVYSPTGEEFSINTQGLKGCSVQASWFDPLSGEYSEFDYAQCGGKKVRTFSPPKADGHSDWVLVLEAKK</sequence>
<dbReference type="InterPro" id="IPR024749">
    <property type="entry name" value="Collagen-bd_put"/>
</dbReference>
<evidence type="ECO:0000313" key="5">
    <source>
        <dbReference type="Proteomes" id="UP001610334"/>
    </source>
</evidence>
<reference evidence="4 5" key="1">
    <citation type="submission" date="2024-07" db="EMBL/GenBank/DDBJ databases">
        <title>Section-level genome sequencing and comparative genomics of Aspergillus sections Usti and Cavernicolus.</title>
        <authorList>
            <consortium name="Lawrence Berkeley National Laboratory"/>
            <person name="Nybo J.L."/>
            <person name="Vesth T.C."/>
            <person name="Theobald S."/>
            <person name="Frisvad J.C."/>
            <person name="Larsen T.O."/>
            <person name="Kjaerboelling I."/>
            <person name="Rothschild-Mancinelli K."/>
            <person name="Lyhne E.K."/>
            <person name="Kogle M.E."/>
            <person name="Barry K."/>
            <person name="Clum A."/>
            <person name="Na H."/>
            <person name="Ledsgaard L."/>
            <person name="Lin J."/>
            <person name="Lipzen A."/>
            <person name="Kuo A."/>
            <person name="Riley R."/>
            <person name="Mondo S."/>
            <person name="Labutti K."/>
            <person name="Haridas S."/>
            <person name="Pangalinan J."/>
            <person name="Salamov A.A."/>
            <person name="Simmons B.A."/>
            <person name="Magnuson J.K."/>
            <person name="Chen J."/>
            <person name="Drula E."/>
            <person name="Henrissat B."/>
            <person name="Wiebenga A."/>
            <person name="Lubbers R.J."/>
            <person name="Gomes A.C."/>
            <person name="Makela M.R."/>
            <person name="Stajich J."/>
            <person name="Grigoriev I.V."/>
            <person name="Mortensen U.H."/>
            <person name="De Vries R.P."/>
            <person name="Baker S.E."/>
            <person name="Andersen M.R."/>
        </authorList>
    </citation>
    <scope>NUCLEOTIDE SEQUENCE [LARGE SCALE GENOMIC DNA]</scope>
    <source>
        <strain evidence="4 5">CBS 588.65</strain>
    </source>
</reference>
<proteinExistence type="predicted"/>
<dbReference type="Pfam" id="PF13204">
    <property type="entry name" value="Apiosidase"/>
    <property type="match status" value="1"/>
</dbReference>
<dbReference type="EMBL" id="JBFXLT010000010">
    <property type="protein sequence ID" value="KAL2819451.1"/>
    <property type="molecule type" value="Genomic_DNA"/>
</dbReference>
<evidence type="ECO:0000259" key="3">
    <source>
        <dbReference type="Pfam" id="PF13204"/>
    </source>
</evidence>
<feature type="domain" description="Apiosidase-like catalytic" evidence="3">
    <location>
        <begin position="32"/>
        <end position="406"/>
    </location>
</feature>
<evidence type="ECO:0000259" key="2">
    <source>
        <dbReference type="Pfam" id="PF12904"/>
    </source>
</evidence>
<accession>A0ABR4HVD7</accession>
<dbReference type="Proteomes" id="UP001610334">
    <property type="component" value="Unassembled WGS sequence"/>
</dbReference>
<name>A0ABR4HVD7_9EURO</name>
<gene>
    <name evidence="4" type="ORF">BJX63DRAFT_439000</name>
</gene>
<dbReference type="Gene3D" id="3.20.20.80">
    <property type="entry name" value="Glycosidases"/>
    <property type="match status" value="1"/>
</dbReference>
<keyword evidence="1" id="KW-0732">Signal</keyword>
<dbReference type="PANTHER" id="PTHR37836:SF2">
    <property type="entry name" value="DUF4038 DOMAIN-CONTAINING PROTEIN"/>
    <property type="match status" value="1"/>
</dbReference>
<organism evidence="4 5">
    <name type="scientific">Aspergillus granulosus</name>
    <dbReference type="NCBI Taxonomy" id="176169"/>
    <lineage>
        <taxon>Eukaryota</taxon>
        <taxon>Fungi</taxon>
        <taxon>Dikarya</taxon>
        <taxon>Ascomycota</taxon>
        <taxon>Pezizomycotina</taxon>
        <taxon>Eurotiomycetes</taxon>
        <taxon>Eurotiomycetidae</taxon>
        <taxon>Eurotiales</taxon>
        <taxon>Aspergillaceae</taxon>
        <taxon>Aspergillus</taxon>
        <taxon>Aspergillus subgen. Nidulantes</taxon>
    </lineage>
</organism>
<evidence type="ECO:0008006" key="6">
    <source>
        <dbReference type="Google" id="ProtNLM"/>
    </source>
</evidence>
<keyword evidence="5" id="KW-1185">Reference proteome</keyword>
<dbReference type="InterPro" id="IPR025277">
    <property type="entry name" value="Apiosidase-like_cat_dom"/>
</dbReference>
<dbReference type="Pfam" id="PF12904">
    <property type="entry name" value="Collagen_bind_2"/>
    <property type="match status" value="1"/>
</dbReference>